<accession>A0A814WPX1</accession>
<dbReference type="AlphaFoldDB" id="A0A814WPX1"/>
<dbReference type="EMBL" id="CAJNOK010002040">
    <property type="protein sequence ID" value="CAF0841861.1"/>
    <property type="molecule type" value="Genomic_DNA"/>
</dbReference>
<dbReference type="Proteomes" id="UP000663829">
    <property type="component" value="Unassembled WGS sequence"/>
</dbReference>
<comment type="caution">
    <text evidence="2">The sequence shown here is derived from an EMBL/GenBank/DDBJ whole genome shotgun (WGS) entry which is preliminary data.</text>
</comment>
<reference evidence="2" key="1">
    <citation type="submission" date="2021-02" db="EMBL/GenBank/DDBJ databases">
        <authorList>
            <person name="Nowell W R."/>
        </authorList>
    </citation>
    <scope>NUCLEOTIDE SEQUENCE</scope>
</reference>
<keyword evidence="5" id="KW-1185">Reference proteome</keyword>
<name>A0A814WPX1_9BILA</name>
<dbReference type="OrthoDB" id="10047540at2759"/>
<evidence type="ECO:0000313" key="5">
    <source>
        <dbReference type="Proteomes" id="UP000663829"/>
    </source>
</evidence>
<organism evidence="2 5">
    <name type="scientific">Didymodactylos carnosus</name>
    <dbReference type="NCBI Taxonomy" id="1234261"/>
    <lineage>
        <taxon>Eukaryota</taxon>
        <taxon>Metazoa</taxon>
        <taxon>Spiralia</taxon>
        <taxon>Gnathifera</taxon>
        <taxon>Rotifera</taxon>
        <taxon>Eurotatoria</taxon>
        <taxon>Bdelloidea</taxon>
        <taxon>Philodinida</taxon>
        <taxon>Philodinidae</taxon>
        <taxon>Didymodactylos</taxon>
    </lineage>
</organism>
<dbReference type="Proteomes" id="UP000681722">
    <property type="component" value="Unassembled WGS sequence"/>
</dbReference>
<dbReference type="EMBL" id="CAJOBA010002040">
    <property type="protein sequence ID" value="CAF3626814.1"/>
    <property type="molecule type" value="Genomic_DNA"/>
</dbReference>
<dbReference type="EMBL" id="CAJOBC010008713">
    <property type="protein sequence ID" value="CAF3968901.1"/>
    <property type="molecule type" value="Genomic_DNA"/>
</dbReference>
<evidence type="ECO:0000313" key="3">
    <source>
        <dbReference type="EMBL" id="CAF3626814.1"/>
    </source>
</evidence>
<evidence type="ECO:0000313" key="1">
    <source>
        <dbReference type="EMBL" id="CAF0841861.1"/>
    </source>
</evidence>
<proteinExistence type="predicted"/>
<evidence type="ECO:0000313" key="2">
    <source>
        <dbReference type="EMBL" id="CAF1204578.1"/>
    </source>
</evidence>
<dbReference type="Proteomes" id="UP000677228">
    <property type="component" value="Unassembled WGS sequence"/>
</dbReference>
<dbReference type="Proteomes" id="UP000682733">
    <property type="component" value="Unassembled WGS sequence"/>
</dbReference>
<evidence type="ECO:0000313" key="4">
    <source>
        <dbReference type="EMBL" id="CAF3968901.1"/>
    </source>
</evidence>
<sequence length="269" mass="30295">MGANPFRSHTCGSSDNTYCSENPTGNPPGYACFCPDNQFTFNKPCSELTTTTKKMTTTTSNGPILTPNDYLSPIKAIINVTENGTVVERNQDATYGPGAGARGAILRSVGIHRVRFRIERMYLSRRLFIGVYSPHALTHPLFPSQTCRYADYDEIAALHYDGGWKCYTQASGWFANDSIAVRGNTYDHSNPAGPTYTSNYEQYYMTNDVITLTMNCEEGTLTLKNERTNKEYHMFIDDVQNDVGRLPWKLYINLYYPGDKIRLLSSEDD</sequence>
<gene>
    <name evidence="2" type="ORF">GPM918_LOCUS23896</name>
    <name evidence="1" type="ORF">OVA965_LOCUS6684</name>
    <name evidence="4" type="ORF">SRO942_LOCUS23895</name>
    <name evidence="3" type="ORF">TMI583_LOCUS6680</name>
</gene>
<dbReference type="EMBL" id="CAJNOQ010008712">
    <property type="protein sequence ID" value="CAF1204578.1"/>
    <property type="molecule type" value="Genomic_DNA"/>
</dbReference>
<protein>
    <submittedName>
        <fullName evidence="2">Uncharacterized protein</fullName>
    </submittedName>
</protein>